<dbReference type="EMBL" id="UARS01000020">
    <property type="protein sequence ID" value="SPW58080.1"/>
    <property type="molecule type" value="Genomic_DNA"/>
</dbReference>
<evidence type="ECO:0000256" key="3">
    <source>
        <dbReference type="ARBA" id="ARBA00022840"/>
    </source>
</evidence>
<reference evidence="4 5" key="1">
    <citation type="submission" date="2018-06" db="EMBL/GenBank/DDBJ databases">
        <authorList>
            <consortium name="Pathogen Informatics"/>
            <person name="Doyle S."/>
        </authorList>
    </citation>
    <scope>NUCLEOTIDE SEQUENCE [LARGE SCALE GENOMIC DNA]</scope>
    <source>
        <strain evidence="4 5">NCTC11126</strain>
    </source>
</reference>
<dbReference type="Gene3D" id="3.90.640.10">
    <property type="entry name" value="Actin, Chain A, domain 4"/>
    <property type="match status" value="1"/>
</dbReference>
<dbReference type="GO" id="GO:0005524">
    <property type="term" value="F:ATP binding"/>
    <property type="evidence" value="ECO:0007669"/>
    <property type="project" value="UniProtKB-KW"/>
</dbReference>
<dbReference type="Gene3D" id="2.60.34.10">
    <property type="entry name" value="Substrate Binding Domain Of DNAk, Chain A, domain 1"/>
    <property type="match status" value="1"/>
</dbReference>
<proteinExistence type="inferred from homology"/>
<dbReference type="GO" id="GO:0140662">
    <property type="term" value="F:ATP-dependent protein folding chaperone"/>
    <property type="evidence" value="ECO:0007669"/>
    <property type="project" value="InterPro"/>
</dbReference>
<evidence type="ECO:0000256" key="1">
    <source>
        <dbReference type="ARBA" id="ARBA00007381"/>
    </source>
</evidence>
<dbReference type="Pfam" id="PF00012">
    <property type="entry name" value="HSP70"/>
    <property type="match status" value="1"/>
</dbReference>
<dbReference type="InterPro" id="IPR029047">
    <property type="entry name" value="HSP70_peptide-bd_sf"/>
</dbReference>
<dbReference type="InterPro" id="IPR013126">
    <property type="entry name" value="Hsp_70_fam"/>
</dbReference>
<keyword evidence="2" id="KW-0547">Nucleotide-binding</keyword>
<dbReference type="SUPFAM" id="SSF100920">
    <property type="entry name" value="Heat shock protein 70kD (HSP70), peptide-binding domain"/>
    <property type="match status" value="1"/>
</dbReference>
<organism evidence="4 5">
    <name type="scientific">Escherichia coli</name>
    <dbReference type="NCBI Taxonomy" id="562"/>
    <lineage>
        <taxon>Bacteria</taxon>
        <taxon>Pseudomonadati</taxon>
        <taxon>Pseudomonadota</taxon>
        <taxon>Gammaproteobacteria</taxon>
        <taxon>Enterobacterales</taxon>
        <taxon>Enterobacteriaceae</taxon>
        <taxon>Escherichia</taxon>
    </lineage>
</organism>
<evidence type="ECO:0000313" key="5">
    <source>
        <dbReference type="Proteomes" id="UP000250561"/>
    </source>
</evidence>
<dbReference type="InterPro" id="IPR043129">
    <property type="entry name" value="ATPase_NBD"/>
</dbReference>
<gene>
    <name evidence="4" type="primary">hscC</name>
    <name evidence="4" type="ORF">NCTC11126_05896</name>
</gene>
<dbReference type="PRINTS" id="PR00301">
    <property type="entry name" value="HEATSHOCK70"/>
</dbReference>
<keyword evidence="3" id="KW-0067">ATP-binding</keyword>
<dbReference type="Proteomes" id="UP000250561">
    <property type="component" value="Unassembled WGS sequence"/>
</dbReference>
<evidence type="ECO:0000256" key="2">
    <source>
        <dbReference type="ARBA" id="ARBA00022741"/>
    </source>
</evidence>
<dbReference type="AlphaFoldDB" id="A0A2X1KF47"/>
<dbReference type="Gene3D" id="3.30.420.40">
    <property type="match status" value="2"/>
</dbReference>
<sequence length="323" mass="36971">MRDEATFSVEIEGRRYYWHLTTEKFEFLLQTFFERISMPLERAIRDAKLNISQLDQVVLVGGTTRMPLIRKLVTRLFGRIPAMHLNPDEVIAQGAAIQAALKARHSELQDVVVTDVCPYTLGVDTSKSLGHTRESGYFAPVIERNRSIPCSRVRAFYTAHDQQTEVNFKIYQGESRMVADNIFLAELSVNVPPKPAGDVRIDVRFTYDINGILDVDISVPLTGAKNSLVIEQNPGALTEEQIQQSLSKLSLLKIHPRDEQINQAFIARLDNLYQFTLAETRDWISNCSRHFSYLLEKQDPDQLADFRAEVEPTLDYLERERLQ</sequence>
<name>A0A2X1KF47_ECOLX</name>
<dbReference type="SUPFAM" id="SSF53067">
    <property type="entry name" value="Actin-like ATPase domain"/>
    <property type="match status" value="1"/>
</dbReference>
<dbReference type="PROSITE" id="PS01036">
    <property type="entry name" value="HSP70_3"/>
    <property type="match status" value="1"/>
</dbReference>
<comment type="similarity">
    <text evidence="1">Belongs to the heat shock protein 70 family.</text>
</comment>
<protein>
    <submittedName>
        <fullName evidence="4">Putative chaperone protein</fullName>
    </submittedName>
</protein>
<dbReference type="PANTHER" id="PTHR19375">
    <property type="entry name" value="HEAT SHOCK PROTEIN 70KDA"/>
    <property type="match status" value="1"/>
</dbReference>
<dbReference type="InterPro" id="IPR018181">
    <property type="entry name" value="Heat_shock_70_CS"/>
</dbReference>
<accession>A0A2X1KF47</accession>
<evidence type="ECO:0000313" key="4">
    <source>
        <dbReference type="EMBL" id="SPW58080.1"/>
    </source>
</evidence>